<evidence type="ECO:0000256" key="1">
    <source>
        <dbReference type="SAM" id="Phobius"/>
    </source>
</evidence>
<feature type="transmembrane region" description="Helical" evidence="1">
    <location>
        <begin position="206"/>
        <end position="226"/>
    </location>
</feature>
<accession>A0ABS6SQ19</accession>
<reference evidence="2 3" key="1">
    <citation type="submission" date="2021-04" db="EMBL/GenBank/DDBJ databases">
        <authorList>
            <person name="Pira H."/>
            <person name="Risdian C."/>
            <person name="Wink J."/>
        </authorList>
    </citation>
    <scope>NUCLEOTIDE SEQUENCE [LARGE SCALE GENOMIC DNA]</scope>
    <source>
        <strain evidence="2 3">WH131</strain>
    </source>
</reference>
<keyword evidence="1" id="KW-1133">Transmembrane helix</keyword>
<comment type="caution">
    <text evidence="2">The sequence shown here is derived from an EMBL/GenBank/DDBJ whole genome shotgun (WGS) entry which is preliminary data.</text>
</comment>
<dbReference type="RefSeq" id="WP_218317762.1">
    <property type="nucleotide sequence ID" value="NZ_JAGSPB010000003.1"/>
</dbReference>
<feature type="transmembrane region" description="Helical" evidence="1">
    <location>
        <begin position="93"/>
        <end position="114"/>
    </location>
</feature>
<feature type="transmembrane region" description="Helical" evidence="1">
    <location>
        <begin position="12"/>
        <end position="36"/>
    </location>
</feature>
<feature type="transmembrane region" description="Helical" evidence="1">
    <location>
        <begin position="177"/>
        <end position="200"/>
    </location>
</feature>
<keyword evidence="3" id="KW-1185">Reference proteome</keyword>
<feature type="transmembrane region" description="Helical" evidence="1">
    <location>
        <begin position="68"/>
        <end position="87"/>
    </location>
</feature>
<protein>
    <recommendedName>
        <fullName evidence="4">PH domain-containing protein</fullName>
    </recommendedName>
</protein>
<dbReference type="Proteomes" id="UP000699975">
    <property type="component" value="Unassembled WGS sequence"/>
</dbReference>
<gene>
    <name evidence="2" type="ORF">KCG45_13110</name>
</gene>
<dbReference type="EMBL" id="JAGSPB010000003">
    <property type="protein sequence ID" value="MBV7267125.1"/>
    <property type="molecule type" value="Genomic_DNA"/>
</dbReference>
<evidence type="ECO:0000313" key="3">
    <source>
        <dbReference type="Proteomes" id="UP000699975"/>
    </source>
</evidence>
<evidence type="ECO:0000313" key="2">
    <source>
        <dbReference type="EMBL" id="MBV7267125.1"/>
    </source>
</evidence>
<proteinExistence type="predicted"/>
<evidence type="ECO:0008006" key="4">
    <source>
        <dbReference type="Google" id="ProtNLM"/>
    </source>
</evidence>
<keyword evidence="1" id="KW-0472">Membrane</keyword>
<sequence>MIRILPAPLLKSLPIVLPLLAIAAARIATYSSWAIAHPNVAAALYAWVVADALFLGLLAKSPDHKPDLFQFVGVLSLACAVIVIGASEPLRDVYFSLPHILFAAAATAALFTVWSSARVITGWKSTGSLVAGFEQVLPAKLVSFAATECRTLWLGLFRWRAPVDVPPGARAFAYHTYLTPMIATFLALQVIELGVVHLLLMLWNPTVAWVMFALSGWGLIWTIALLKSFRINPVLLTKDRIRVRSGMIYDFEVPIDQVVADGKAFMADDLERKEILNLAIMSSPNVSLRFSEAVTIRTFAGGHRQIFGVALRLDESAAFMSELDRVWSNQADA</sequence>
<name>A0ABS6SQ19_9SPHN</name>
<keyword evidence="1" id="KW-0812">Transmembrane</keyword>
<feature type="transmembrane region" description="Helical" evidence="1">
    <location>
        <begin position="42"/>
        <end position="59"/>
    </location>
</feature>
<organism evidence="2 3">
    <name type="scientific">Erythrobacter ani</name>
    <dbReference type="NCBI Taxonomy" id="2827235"/>
    <lineage>
        <taxon>Bacteria</taxon>
        <taxon>Pseudomonadati</taxon>
        <taxon>Pseudomonadota</taxon>
        <taxon>Alphaproteobacteria</taxon>
        <taxon>Sphingomonadales</taxon>
        <taxon>Erythrobacteraceae</taxon>
        <taxon>Erythrobacter/Porphyrobacter group</taxon>
        <taxon>Erythrobacter</taxon>
    </lineage>
</organism>